<feature type="transmembrane region" description="Helical" evidence="7">
    <location>
        <begin position="204"/>
        <end position="222"/>
    </location>
</feature>
<dbReference type="Pfam" id="PF07690">
    <property type="entry name" value="MFS_1"/>
    <property type="match status" value="1"/>
</dbReference>
<dbReference type="EMBL" id="CP119958">
    <property type="protein sequence ID" value="WFD38007.1"/>
    <property type="molecule type" value="Genomic_DNA"/>
</dbReference>
<feature type="transmembrane region" description="Helical" evidence="7">
    <location>
        <begin position="171"/>
        <end position="192"/>
    </location>
</feature>
<feature type="transmembrane region" description="Helical" evidence="7">
    <location>
        <begin position="135"/>
        <end position="159"/>
    </location>
</feature>
<dbReference type="GO" id="GO:0022857">
    <property type="term" value="F:transmembrane transporter activity"/>
    <property type="evidence" value="ECO:0007669"/>
    <property type="project" value="InterPro"/>
</dbReference>
<evidence type="ECO:0008006" key="10">
    <source>
        <dbReference type="Google" id="ProtNLM"/>
    </source>
</evidence>
<reference evidence="8" key="1">
    <citation type="submission" date="2023-03" db="EMBL/GenBank/DDBJ databases">
        <title>Mating type loci evolution in Malassezia.</title>
        <authorList>
            <person name="Coelho M.A."/>
        </authorList>
    </citation>
    <scope>NUCLEOTIDE SEQUENCE</scope>
    <source>
        <strain evidence="8">CBS 9431</strain>
    </source>
</reference>
<dbReference type="SUPFAM" id="SSF103473">
    <property type="entry name" value="MFS general substrate transporter"/>
    <property type="match status" value="1"/>
</dbReference>
<feature type="compositionally biased region" description="Basic and acidic residues" evidence="6">
    <location>
        <begin position="338"/>
        <end position="352"/>
    </location>
</feature>
<evidence type="ECO:0000313" key="8">
    <source>
        <dbReference type="EMBL" id="WFD38007.1"/>
    </source>
</evidence>
<keyword evidence="9" id="KW-1185">Reference proteome</keyword>
<evidence type="ECO:0000313" key="9">
    <source>
        <dbReference type="Proteomes" id="UP001217754"/>
    </source>
</evidence>
<gene>
    <name evidence="8" type="ORF">MJAP1_000955</name>
</gene>
<dbReference type="GeneID" id="85224604"/>
<feature type="transmembrane region" description="Helical" evidence="7">
    <location>
        <begin position="661"/>
        <end position="682"/>
    </location>
</feature>
<dbReference type="PRINTS" id="PR01035">
    <property type="entry name" value="TCRTETA"/>
</dbReference>
<proteinExistence type="predicted"/>
<protein>
    <recommendedName>
        <fullName evidence="10">Major facilitator superfamily (MFS) profile domain-containing protein</fullName>
    </recommendedName>
</protein>
<dbReference type="InterPro" id="IPR036259">
    <property type="entry name" value="MFS_trans_sf"/>
</dbReference>
<evidence type="ECO:0000256" key="4">
    <source>
        <dbReference type="ARBA" id="ARBA00022989"/>
    </source>
</evidence>
<dbReference type="PANTHER" id="PTHR23504:SF17">
    <property type="entry name" value="MAJOR FACILITATOR SUPERFAMILY (MFS) PROFILE DOMAIN-CONTAINING PROTEIN"/>
    <property type="match status" value="1"/>
</dbReference>
<dbReference type="Proteomes" id="UP001217754">
    <property type="component" value="Chromosome 1"/>
</dbReference>
<dbReference type="InterPro" id="IPR011701">
    <property type="entry name" value="MFS"/>
</dbReference>
<evidence type="ECO:0000256" key="2">
    <source>
        <dbReference type="ARBA" id="ARBA00022448"/>
    </source>
</evidence>
<comment type="subcellular location">
    <subcellularLocation>
        <location evidence="1">Membrane</location>
        <topology evidence="1">Multi-pass membrane protein</topology>
    </subcellularLocation>
</comment>
<dbReference type="Gene3D" id="1.20.1250.20">
    <property type="entry name" value="MFS general substrate transporter like domains"/>
    <property type="match status" value="2"/>
</dbReference>
<organism evidence="8 9">
    <name type="scientific">Malassezia japonica</name>
    <dbReference type="NCBI Taxonomy" id="223818"/>
    <lineage>
        <taxon>Eukaryota</taxon>
        <taxon>Fungi</taxon>
        <taxon>Dikarya</taxon>
        <taxon>Basidiomycota</taxon>
        <taxon>Ustilaginomycotina</taxon>
        <taxon>Malasseziomycetes</taxon>
        <taxon>Malasseziales</taxon>
        <taxon>Malasseziaceae</taxon>
        <taxon>Malassezia</taxon>
    </lineage>
</organism>
<name>A0AAF0J8U7_9BASI</name>
<feature type="transmembrane region" description="Helical" evidence="7">
    <location>
        <begin position="580"/>
        <end position="599"/>
    </location>
</feature>
<feature type="transmembrane region" description="Helical" evidence="7">
    <location>
        <begin position="688"/>
        <end position="719"/>
    </location>
</feature>
<accession>A0AAF0J8U7</accession>
<dbReference type="PANTHER" id="PTHR23504">
    <property type="entry name" value="MAJOR FACILITATOR SUPERFAMILY DOMAIN-CONTAINING PROTEIN 10"/>
    <property type="match status" value="1"/>
</dbReference>
<feature type="compositionally biased region" description="Basic and acidic residues" evidence="6">
    <location>
        <begin position="10"/>
        <end position="22"/>
    </location>
</feature>
<evidence type="ECO:0000256" key="6">
    <source>
        <dbReference type="SAM" id="MobiDB-lite"/>
    </source>
</evidence>
<feature type="region of interest" description="Disordered" evidence="6">
    <location>
        <begin position="334"/>
        <end position="388"/>
    </location>
</feature>
<dbReference type="InterPro" id="IPR001958">
    <property type="entry name" value="Tet-R_TetA/multi-R_MdtG-like"/>
</dbReference>
<evidence type="ECO:0000256" key="3">
    <source>
        <dbReference type="ARBA" id="ARBA00022692"/>
    </source>
</evidence>
<keyword evidence="5 7" id="KW-0472">Membrane</keyword>
<feature type="transmembrane region" description="Helical" evidence="7">
    <location>
        <begin position="619"/>
        <end position="640"/>
    </location>
</feature>
<keyword evidence="4 7" id="KW-1133">Transmembrane helix</keyword>
<feature type="region of interest" description="Disordered" evidence="6">
    <location>
        <begin position="1"/>
        <end position="66"/>
    </location>
</feature>
<feature type="region of interest" description="Disordered" evidence="6">
    <location>
        <begin position="494"/>
        <end position="531"/>
    </location>
</feature>
<keyword evidence="2" id="KW-0813">Transport</keyword>
<dbReference type="GO" id="GO:0016020">
    <property type="term" value="C:membrane"/>
    <property type="evidence" value="ECO:0007669"/>
    <property type="project" value="UniProtKB-SubCell"/>
</dbReference>
<sequence length="793" mass="86654">MAPGTEGNSGDERAADTTDDTVRQPPTPRKNPMENLLGRGRASPPPDEVPLNVPGDGPDVLSFKRRRSRDPLGSVRRWLHGDRATILEGPGLRHLRSSGAPEGWEHPARYVNASHVTVPTVLPTPESTPIPMLPYTVLCLLIFGEFCSAGVAGPFLFFMLNDFQVGDESRVGFWAGILAAVFFFAQFLTSLLWASAAEKHGRRLVLQVSLVGSTVSLLAFGFSPNLAFALLFRLAQGFFNGAVGVAKGAVRDLTDETNESRAYAQMGFCWGMGGIIGPILGGLLEHPAQKYPWLFGHSVLLQKYPYALPCALAASSTALGTILSLFLEPHAGPSGVRLPDDDPPHSVFDDGWRSPSVAATPDDELDEDEAMGHSEVSGPTAPSHISRGRMRESQFSHMRNPSNFGTAYGLDSMRTGPSSVRMARNRSDSVGRSFRRAPSMASTSRMSFFNHDAELPESQYRASNMSMLERFVLANDDAVLSITDLWVAAATNNEEAHPTADSSSEPFHEDDDVSEHDEPYHDTPPLFGTSFADREAPRAQPYLPPAHFAKMHRGRSQMSRMSKVPDPVETAEVPEMPTSLWVLIPVVVIAHYATLSFHSSMFDQIFLSFLVTPEPSGGLGLNAGHYAALIASMALCQLLFQFRVYPNVGPPNGPLSHLSMLQWGLVLYLPCYTLFPFLRTFLLPNTDVLVMCAMIAFATLRWLANVVSFTAIMVLLNAWTPPHLVPLANGLAQTVSSAARCVGPIIGGMVWAQSIQGGPKAHPWPLNFHLGFWVVGLVAFAEWFQARWLRDRI</sequence>
<feature type="transmembrane region" description="Helical" evidence="7">
    <location>
        <begin position="304"/>
        <end position="327"/>
    </location>
</feature>
<feature type="region of interest" description="Disordered" evidence="6">
    <location>
        <begin position="415"/>
        <end position="437"/>
    </location>
</feature>
<evidence type="ECO:0000256" key="5">
    <source>
        <dbReference type="ARBA" id="ARBA00023136"/>
    </source>
</evidence>
<dbReference type="AlphaFoldDB" id="A0AAF0J8U7"/>
<keyword evidence="3 7" id="KW-0812">Transmembrane</keyword>
<feature type="transmembrane region" description="Helical" evidence="7">
    <location>
        <begin position="262"/>
        <end position="284"/>
    </location>
</feature>
<dbReference type="RefSeq" id="XP_060120904.1">
    <property type="nucleotide sequence ID" value="XM_060264921.1"/>
</dbReference>
<evidence type="ECO:0000256" key="7">
    <source>
        <dbReference type="SAM" id="Phobius"/>
    </source>
</evidence>
<evidence type="ECO:0000256" key="1">
    <source>
        <dbReference type="ARBA" id="ARBA00004141"/>
    </source>
</evidence>
<feature type="transmembrane region" description="Helical" evidence="7">
    <location>
        <begin position="764"/>
        <end position="784"/>
    </location>
</feature>